<dbReference type="EMBL" id="BFAD01000012">
    <property type="protein sequence ID" value="GBE87891.1"/>
    <property type="molecule type" value="Genomic_DNA"/>
</dbReference>
<keyword evidence="2" id="KW-0812">Transmembrane</keyword>
<dbReference type="Proteomes" id="UP000287166">
    <property type="component" value="Unassembled WGS sequence"/>
</dbReference>
<feature type="region of interest" description="Disordered" evidence="1">
    <location>
        <begin position="129"/>
        <end position="157"/>
    </location>
</feature>
<dbReference type="GeneID" id="38784808"/>
<gene>
    <name evidence="3" type="ORF">SCP_1201160</name>
</gene>
<evidence type="ECO:0000256" key="2">
    <source>
        <dbReference type="SAM" id="Phobius"/>
    </source>
</evidence>
<evidence type="ECO:0000313" key="3">
    <source>
        <dbReference type="EMBL" id="GBE87891.1"/>
    </source>
</evidence>
<proteinExistence type="predicted"/>
<evidence type="ECO:0000313" key="4">
    <source>
        <dbReference type="Proteomes" id="UP000287166"/>
    </source>
</evidence>
<dbReference type="RefSeq" id="XP_027618804.1">
    <property type="nucleotide sequence ID" value="XM_027763003.1"/>
</dbReference>
<keyword evidence="4" id="KW-1185">Reference proteome</keyword>
<organism evidence="3 4">
    <name type="scientific">Sparassis crispa</name>
    <dbReference type="NCBI Taxonomy" id="139825"/>
    <lineage>
        <taxon>Eukaryota</taxon>
        <taxon>Fungi</taxon>
        <taxon>Dikarya</taxon>
        <taxon>Basidiomycota</taxon>
        <taxon>Agaricomycotina</taxon>
        <taxon>Agaricomycetes</taxon>
        <taxon>Polyporales</taxon>
        <taxon>Sparassidaceae</taxon>
        <taxon>Sparassis</taxon>
    </lineage>
</organism>
<dbReference type="AlphaFoldDB" id="A0A401H0F1"/>
<keyword evidence="2" id="KW-1133">Transmembrane helix</keyword>
<dbReference type="InParanoid" id="A0A401H0F1"/>
<name>A0A401H0F1_9APHY</name>
<comment type="caution">
    <text evidence="3">The sequence shown here is derived from an EMBL/GenBank/DDBJ whole genome shotgun (WGS) entry which is preliminary data.</text>
</comment>
<sequence>MVAGAVVASSIVIWSLTSSWFLLEKEFKKTREALARSIRAIDGIKPEDRQIIRKRSPNEFDELERLHSNLKEQLEKLQKLEQLMVSVGPLSLYRVRFLVSTQLDTIVMLTKCADILLLSLIKECRADEQPVAKSDATNRSANSESESPGLAEDKGKA</sequence>
<feature type="transmembrane region" description="Helical" evidence="2">
    <location>
        <begin position="6"/>
        <end position="23"/>
    </location>
</feature>
<protein>
    <submittedName>
        <fullName evidence="3">Uncharacterized protein</fullName>
    </submittedName>
</protein>
<feature type="compositionally biased region" description="Polar residues" evidence="1">
    <location>
        <begin position="135"/>
        <end position="146"/>
    </location>
</feature>
<reference evidence="3 4" key="1">
    <citation type="journal article" date="2018" name="Sci. Rep.">
        <title>Genome sequence of the cauliflower mushroom Sparassis crispa (Hanabiratake) and its association with beneficial usage.</title>
        <authorList>
            <person name="Kiyama R."/>
            <person name="Furutani Y."/>
            <person name="Kawaguchi K."/>
            <person name="Nakanishi T."/>
        </authorList>
    </citation>
    <scope>NUCLEOTIDE SEQUENCE [LARGE SCALE GENOMIC DNA]</scope>
</reference>
<accession>A0A401H0F1</accession>
<evidence type="ECO:0000256" key="1">
    <source>
        <dbReference type="SAM" id="MobiDB-lite"/>
    </source>
</evidence>
<keyword evidence="2" id="KW-0472">Membrane</keyword>